<dbReference type="AlphaFoldDB" id="A0A0V8QGK2"/>
<proteinExistence type="predicted"/>
<dbReference type="STRING" id="290052.ASU35_08170"/>
<protein>
    <recommendedName>
        <fullName evidence="3">Cache domain-containing protein</fullName>
    </recommendedName>
</protein>
<gene>
    <name evidence="1" type="ORF">ASU35_08170</name>
</gene>
<organism evidence="1 2">
    <name type="scientific">Acetivibrio ethanolgignens</name>
    <dbReference type="NCBI Taxonomy" id="290052"/>
    <lineage>
        <taxon>Bacteria</taxon>
        <taxon>Bacillati</taxon>
        <taxon>Bacillota</taxon>
        <taxon>Clostridia</taxon>
        <taxon>Eubacteriales</taxon>
        <taxon>Oscillospiraceae</taxon>
        <taxon>Acetivibrio</taxon>
    </lineage>
</organism>
<evidence type="ECO:0008006" key="3">
    <source>
        <dbReference type="Google" id="ProtNLM"/>
    </source>
</evidence>
<dbReference type="Proteomes" id="UP000054874">
    <property type="component" value="Unassembled WGS sequence"/>
</dbReference>
<comment type="caution">
    <text evidence="1">The sequence shown here is derived from an EMBL/GenBank/DDBJ whole genome shotgun (WGS) entry which is preliminary data.</text>
</comment>
<keyword evidence="2" id="KW-1185">Reference proteome</keyword>
<reference evidence="1 2" key="1">
    <citation type="submission" date="2015-11" db="EMBL/GenBank/DDBJ databases">
        <title>Butyribacter intestini gen. nov., sp. nov., a butyric acid-producing bacterium of the family Lachnospiraceae isolated from the human faeces.</title>
        <authorList>
            <person name="Zou Y."/>
            <person name="Xue W."/>
            <person name="Luo G."/>
            <person name="Lv M."/>
        </authorList>
    </citation>
    <scope>NUCLEOTIDE SEQUENCE [LARGE SCALE GENOMIC DNA]</scope>
    <source>
        <strain evidence="1 2">ACET-33324</strain>
    </source>
</reference>
<evidence type="ECO:0000313" key="1">
    <source>
        <dbReference type="EMBL" id="KSV59717.1"/>
    </source>
</evidence>
<name>A0A0V8QGK2_9FIRM</name>
<accession>A0A0V8QGK2</accession>
<dbReference type="EMBL" id="LNAM01000101">
    <property type="protein sequence ID" value="KSV59717.1"/>
    <property type="molecule type" value="Genomic_DNA"/>
</dbReference>
<evidence type="ECO:0000313" key="2">
    <source>
        <dbReference type="Proteomes" id="UP000054874"/>
    </source>
</evidence>
<sequence>MSVRKKLVIMFAVMVIVLGFSIGVQSYESSRIMVIENKKNEMSDTINRIDININFWVLNVAKFAERTVEEQLKEAMLTGDSSSTETMQEWFSDYTQIIEAVSDVAVFDDRGKMVYHYQETGDNEPDSRRLALCYQKAFAAPEGEVWLDMGCALYSKDEVVTMVKAVPGESESKLCGLLVIENN</sequence>
<dbReference type="RefSeq" id="WP_058352045.1">
    <property type="nucleotide sequence ID" value="NZ_CABMMD010000101.1"/>
</dbReference>
<dbReference type="OrthoDB" id="9776552at2"/>